<dbReference type="InterPro" id="IPR001763">
    <property type="entry name" value="Rhodanese-like_dom"/>
</dbReference>
<dbReference type="AlphaFoldDB" id="A0A6C0IF17"/>
<dbReference type="CDD" id="cd00158">
    <property type="entry name" value="RHOD"/>
    <property type="match status" value="1"/>
</dbReference>
<dbReference type="SUPFAM" id="SSF52821">
    <property type="entry name" value="Rhodanese/Cell cycle control phosphatase"/>
    <property type="match status" value="1"/>
</dbReference>
<name>A0A6C0IF17_9ZZZZ</name>
<protein>
    <recommendedName>
        <fullName evidence="1">Rhodanese domain-containing protein</fullName>
    </recommendedName>
</protein>
<organism evidence="2">
    <name type="scientific">viral metagenome</name>
    <dbReference type="NCBI Taxonomy" id="1070528"/>
    <lineage>
        <taxon>unclassified sequences</taxon>
        <taxon>metagenomes</taxon>
        <taxon>organismal metagenomes</taxon>
    </lineage>
</organism>
<sequence>MGQTQSTQKINFEDTQYVLKNHEQHVLINTLGANEQHCLLPNTINALDEENIINKLIKNGRKDIKIIIYGRNCNDEKIYAKHSQLISLGFYNVFIYTGGLFEWLLLQDIYGTTDFPCTKKELDILKYKPNKVLNVSLLEY</sequence>
<proteinExistence type="predicted"/>
<accession>A0A6C0IF17</accession>
<reference evidence="2" key="1">
    <citation type="journal article" date="2020" name="Nature">
        <title>Giant virus diversity and host interactions through global metagenomics.</title>
        <authorList>
            <person name="Schulz F."/>
            <person name="Roux S."/>
            <person name="Paez-Espino D."/>
            <person name="Jungbluth S."/>
            <person name="Walsh D.A."/>
            <person name="Denef V.J."/>
            <person name="McMahon K.D."/>
            <person name="Konstantinidis K.T."/>
            <person name="Eloe-Fadrosh E.A."/>
            <person name="Kyrpides N.C."/>
            <person name="Woyke T."/>
        </authorList>
    </citation>
    <scope>NUCLEOTIDE SEQUENCE</scope>
    <source>
        <strain evidence="2">GVMAG-M-3300023184-86</strain>
    </source>
</reference>
<dbReference type="Pfam" id="PF00581">
    <property type="entry name" value="Rhodanese"/>
    <property type="match status" value="1"/>
</dbReference>
<evidence type="ECO:0000313" key="2">
    <source>
        <dbReference type="EMBL" id="QHT91761.1"/>
    </source>
</evidence>
<dbReference type="PROSITE" id="PS50206">
    <property type="entry name" value="RHODANESE_3"/>
    <property type="match status" value="1"/>
</dbReference>
<dbReference type="EMBL" id="MN740169">
    <property type="protein sequence ID" value="QHT91761.1"/>
    <property type="molecule type" value="Genomic_DNA"/>
</dbReference>
<dbReference type="Gene3D" id="3.40.250.10">
    <property type="entry name" value="Rhodanese-like domain"/>
    <property type="match status" value="1"/>
</dbReference>
<feature type="domain" description="Rhodanese" evidence="1">
    <location>
        <begin position="85"/>
        <end position="108"/>
    </location>
</feature>
<evidence type="ECO:0000259" key="1">
    <source>
        <dbReference type="PROSITE" id="PS50206"/>
    </source>
</evidence>
<dbReference type="InterPro" id="IPR036873">
    <property type="entry name" value="Rhodanese-like_dom_sf"/>
</dbReference>